<dbReference type="InterPro" id="IPR014942">
    <property type="entry name" value="AbiEii"/>
</dbReference>
<name>A0ABT0PLD9_9GAMM</name>
<keyword evidence="2" id="KW-0808">Transferase</keyword>
<accession>A0ABT0PLD9</accession>
<evidence type="ECO:0000313" key="3">
    <source>
        <dbReference type="Proteomes" id="UP001203338"/>
    </source>
</evidence>
<dbReference type="Proteomes" id="UP001203338">
    <property type="component" value="Unassembled WGS sequence"/>
</dbReference>
<gene>
    <name evidence="2" type="ORF">M3P05_19955</name>
</gene>
<feature type="compositionally biased region" description="Basic and acidic residues" evidence="1">
    <location>
        <begin position="108"/>
        <end position="120"/>
    </location>
</feature>
<reference evidence="2 3" key="1">
    <citation type="submission" date="2022-05" db="EMBL/GenBank/DDBJ databases">
        <authorList>
            <person name="Park J.-S."/>
        </authorList>
    </citation>
    <scope>NUCLEOTIDE SEQUENCE [LARGE SCALE GENOMIC DNA]</scope>
    <source>
        <strain evidence="2 3">2012CJ34-2</strain>
    </source>
</reference>
<dbReference type="RefSeq" id="WP_249701887.1">
    <property type="nucleotide sequence ID" value="NZ_JAMFLX010000055.1"/>
</dbReference>
<dbReference type="EMBL" id="JAMFLX010000055">
    <property type="protein sequence ID" value="MCL6272199.1"/>
    <property type="molecule type" value="Genomic_DNA"/>
</dbReference>
<feature type="region of interest" description="Disordered" evidence="1">
    <location>
        <begin position="101"/>
        <end position="121"/>
    </location>
</feature>
<comment type="caution">
    <text evidence="2">The sequence shown here is derived from an EMBL/GenBank/DDBJ whole genome shotgun (WGS) entry which is preliminary data.</text>
</comment>
<evidence type="ECO:0000313" key="2">
    <source>
        <dbReference type="EMBL" id="MCL6272199.1"/>
    </source>
</evidence>
<sequence>MHLHTNKEDFEDLIKLTADHLEIPDVFVEKDYWVTMILKNIAESEFKDCVVFKGGTSLSKAHGLISRFSEDVDLALLCETGLSENQRKKKLKRIEQAATSGFTGAEQQAKDSGREPDSKGSKYRKTWWAYDRLSLAGEYGQAHPLLLLEINTFADPNPHGLMELRSFISEFLAAQDNSQAIEEYGLEPFEINVLSTKRTMAEKIMGLVRASYFCTDNDFSDLVKKIRHIYDIHHLMTKDEVVKSWLPTDEFISILETVHENDKSVHNKSADWCHGPLAEHAIFSDFSKVWPHLENTWKGDFKVLVHDEELPSQEALAECFTTLGQRLAEYDSQS</sequence>
<dbReference type="Gene3D" id="3.10.450.620">
    <property type="entry name" value="JHP933, nucleotidyltransferase-like core domain"/>
    <property type="match status" value="1"/>
</dbReference>
<keyword evidence="3" id="KW-1185">Reference proteome</keyword>
<evidence type="ECO:0000256" key="1">
    <source>
        <dbReference type="SAM" id="MobiDB-lite"/>
    </source>
</evidence>
<proteinExistence type="predicted"/>
<dbReference type="GO" id="GO:0016740">
    <property type="term" value="F:transferase activity"/>
    <property type="evidence" value="ECO:0007669"/>
    <property type="project" value="UniProtKB-KW"/>
</dbReference>
<protein>
    <submittedName>
        <fullName evidence="2">Nucleotidyl transferase AbiEii/AbiGii toxin family protein</fullName>
    </submittedName>
</protein>
<dbReference type="Pfam" id="PF08843">
    <property type="entry name" value="AbiEii"/>
    <property type="match status" value="1"/>
</dbReference>
<organism evidence="2 3">
    <name type="scientific">Parendozoicomonas callyspongiae</name>
    <dbReference type="NCBI Taxonomy" id="2942213"/>
    <lineage>
        <taxon>Bacteria</taxon>
        <taxon>Pseudomonadati</taxon>
        <taxon>Pseudomonadota</taxon>
        <taxon>Gammaproteobacteria</taxon>
        <taxon>Oceanospirillales</taxon>
        <taxon>Endozoicomonadaceae</taxon>
        <taxon>Parendozoicomonas</taxon>
    </lineage>
</organism>